<dbReference type="FunFam" id="3.40.50.300:FF:000425">
    <property type="entry name" value="Probable ABC transporter, ATP-binding subunit"/>
    <property type="match status" value="1"/>
</dbReference>
<dbReference type="OrthoDB" id="9802264at2"/>
<dbReference type="SMART" id="SM00382">
    <property type="entry name" value="AAA"/>
    <property type="match status" value="1"/>
</dbReference>
<evidence type="ECO:0000256" key="9">
    <source>
        <dbReference type="PROSITE-ProRule" id="PRU00703"/>
    </source>
</evidence>
<proteinExistence type="inferred from homology"/>
<dbReference type="GO" id="GO:0006865">
    <property type="term" value="P:amino acid transport"/>
    <property type="evidence" value="ECO:0007669"/>
    <property type="project" value="UniProtKB-UniRule"/>
</dbReference>
<accession>A0A221MFB7</accession>
<dbReference type="GO" id="GO:0016887">
    <property type="term" value="F:ATP hydrolysis activity"/>
    <property type="evidence" value="ECO:0007669"/>
    <property type="project" value="UniProtKB-UniRule"/>
</dbReference>
<dbReference type="Pfam" id="PF00005">
    <property type="entry name" value="ABC_tran"/>
    <property type="match status" value="1"/>
</dbReference>
<keyword evidence="5 10" id="KW-0067">ATP-binding</keyword>
<dbReference type="Gene3D" id="3.40.50.300">
    <property type="entry name" value="P-loop containing nucleotide triphosphate hydrolases"/>
    <property type="match status" value="1"/>
</dbReference>
<dbReference type="InterPro" id="IPR017871">
    <property type="entry name" value="ABC_transporter-like_CS"/>
</dbReference>
<dbReference type="EMBL" id="CP022437">
    <property type="protein sequence ID" value="ASN06312.1"/>
    <property type="molecule type" value="Genomic_DNA"/>
</dbReference>
<evidence type="ECO:0000256" key="5">
    <source>
        <dbReference type="ARBA" id="ARBA00022840"/>
    </source>
</evidence>
<comment type="subunit">
    <text evidence="8">The complex is composed of two ATP-binding proteins (OpuCA), two transmembrane proteins (OpuCB and OpuCD) and a solute-binding protein (OpuCC).</text>
</comment>
<name>A0A221MFB7_9BACI</name>
<dbReference type="GO" id="GO:0031460">
    <property type="term" value="P:glycine betaine transport"/>
    <property type="evidence" value="ECO:0007669"/>
    <property type="project" value="InterPro"/>
</dbReference>
<comment type="subcellular location">
    <subcellularLocation>
        <location evidence="10">Cell inner membrane</location>
        <topology evidence="10">Peripheral membrane protein</topology>
    </subcellularLocation>
</comment>
<keyword evidence="4 10" id="KW-0547">Nucleotide-binding</keyword>
<evidence type="ECO:0000256" key="8">
    <source>
        <dbReference type="ARBA" id="ARBA00063934"/>
    </source>
</evidence>
<evidence type="ECO:0000256" key="2">
    <source>
        <dbReference type="ARBA" id="ARBA00022448"/>
    </source>
</evidence>
<keyword evidence="6 9" id="KW-0129">CBS domain</keyword>
<dbReference type="InterPro" id="IPR046342">
    <property type="entry name" value="CBS_dom_sf"/>
</dbReference>
<dbReference type="PROSITE" id="PS50893">
    <property type="entry name" value="ABC_TRANSPORTER_2"/>
    <property type="match status" value="1"/>
</dbReference>
<gene>
    <name evidence="13" type="ORF">CFK40_15435</name>
</gene>
<dbReference type="Pfam" id="PF00571">
    <property type="entry name" value="CBS"/>
    <property type="match status" value="1"/>
</dbReference>
<evidence type="ECO:0000256" key="1">
    <source>
        <dbReference type="ARBA" id="ARBA00005417"/>
    </source>
</evidence>
<dbReference type="AlphaFoldDB" id="A0A221MFB7"/>
<comment type="similarity">
    <text evidence="1 10">Belongs to the ABC transporter superfamily.</text>
</comment>
<comment type="catalytic activity">
    <reaction evidence="7">
        <text>a quaternary ammonium(out) + ATP + H2O = a quaternary ammonium(in) + ADP + phosphate + H(+)</text>
        <dbReference type="Rhea" id="RHEA:11036"/>
        <dbReference type="ChEBI" id="CHEBI:15377"/>
        <dbReference type="ChEBI" id="CHEBI:15378"/>
        <dbReference type="ChEBI" id="CHEBI:30616"/>
        <dbReference type="ChEBI" id="CHEBI:35267"/>
        <dbReference type="ChEBI" id="CHEBI:43474"/>
        <dbReference type="ChEBI" id="CHEBI:456216"/>
        <dbReference type="EC" id="7.6.2.9"/>
    </reaction>
</comment>
<keyword evidence="10" id="KW-1003">Cell membrane</keyword>
<feature type="domain" description="CBS" evidence="12">
    <location>
        <begin position="255"/>
        <end position="312"/>
    </location>
</feature>
<dbReference type="InterPro" id="IPR003593">
    <property type="entry name" value="AAA+_ATPase"/>
</dbReference>
<feature type="domain" description="ABC transporter" evidence="11">
    <location>
        <begin position="2"/>
        <end position="237"/>
    </location>
</feature>
<dbReference type="GO" id="GO:0005886">
    <property type="term" value="C:plasma membrane"/>
    <property type="evidence" value="ECO:0007669"/>
    <property type="project" value="UniProtKB-SubCell"/>
</dbReference>
<evidence type="ECO:0000313" key="13">
    <source>
        <dbReference type="EMBL" id="ASN06312.1"/>
    </source>
</evidence>
<dbReference type="InterPro" id="IPR000644">
    <property type="entry name" value="CBS_dom"/>
</dbReference>
<dbReference type="PROSITE" id="PS51371">
    <property type="entry name" value="CBS"/>
    <property type="match status" value="1"/>
</dbReference>
<keyword evidence="2 10" id="KW-0813">Transport</keyword>
<evidence type="ECO:0000256" key="4">
    <source>
        <dbReference type="ARBA" id="ARBA00022741"/>
    </source>
</evidence>
<protein>
    <recommendedName>
        <fullName evidence="10">Quaternary amine transport ATP-binding protein</fullName>
        <ecNumber evidence="10">7.6.2.9</ecNumber>
    </recommendedName>
</protein>
<evidence type="ECO:0000256" key="7">
    <source>
        <dbReference type="ARBA" id="ARBA00052482"/>
    </source>
</evidence>
<dbReference type="PROSITE" id="PS00211">
    <property type="entry name" value="ABC_TRANSPORTER_1"/>
    <property type="match status" value="1"/>
</dbReference>
<evidence type="ECO:0000259" key="11">
    <source>
        <dbReference type="PROSITE" id="PS50893"/>
    </source>
</evidence>
<dbReference type="SMART" id="SM00116">
    <property type="entry name" value="CBS"/>
    <property type="match status" value="2"/>
</dbReference>
<dbReference type="KEGG" id="vne:CFK40_15435"/>
<evidence type="ECO:0000313" key="14">
    <source>
        <dbReference type="Proteomes" id="UP000204391"/>
    </source>
</evidence>
<keyword evidence="10" id="KW-0997">Cell inner membrane</keyword>
<dbReference type="GO" id="GO:0005524">
    <property type="term" value="F:ATP binding"/>
    <property type="evidence" value="ECO:0007669"/>
    <property type="project" value="UniProtKB-UniRule"/>
</dbReference>
<keyword evidence="10" id="KW-0472">Membrane</keyword>
<evidence type="ECO:0000256" key="10">
    <source>
        <dbReference type="RuleBase" id="RU369116"/>
    </source>
</evidence>
<dbReference type="Proteomes" id="UP000204391">
    <property type="component" value="Chromosome"/>
</dbReference>
<keyword evidence="14" id="KW-1185">Reference proteome</keyword>
<evidence type="ECO:0000259" key="12">
    <source>
        <dbReference type="PROSITE" id="PS51371"/>
    </source>
</evidence>
<sequence length="373" mass="41836">MIELKNINKTFDDGFQALKDINLSFEEGKINVLIGPSGCGKTTTMKLLNRLVDYTKGEILIDGENIQDINPIALRRKMGFVIQNIGLFPHMTIYNNVATVPKLLNWDKQKIHSRVTELLEMVNLDPKTYMKRYPSELSGGQQQRIGVIRALAAEPSTILMDEPFSALDPISREQLQDELLRLQTEINKTIIFVTHDMDEAIKIADQIILMKDGSVVQKGSPQEILANPANDFVRDFIGEKRLGTDRKLPQLVQFISKEYIAISDDSTVKSAMEMMIAHQVAEAPVVKSDGRYVGLINLYDMLSNKNRNLHELIKKSSIVITEKDETESVLNNLDELHGCTPIINVDSTLVGILDKNKLLQVLKHVTEGQSGVA</sequence>
<dbReference type="RefSeq" id="WP_089533310.1">
    <property type="nucleotide sequence ID" value="NZ_CP022437.1"/>
</dbReference>
<dbReference type="NCBIfam" id="TIGR01186">
    <property type="entry name" value="proV"/>
    <property type="match status" value="1"/>
</dbReference>
<dbReference type="Gene3D" id="3.10.580.10">
    <property type="entry name" value="CBS-domain"/>
    <property type="match status" value="1"/>
</dbReference>
<dbReference type="EC" id="7.6.2.9" evidence="10"/>
<comment type="subunit">
    <text evidence="10">The complex is probably composed of two ATP-binding proteins, two transmembrane proteins and a solute-binding protein.</text>
</comment>
<reference evidence="13 14" key="1">
    <citation type="journal article" date="2003" name="Int. J. Syst. Evol. Microbiol.">
        <title>Virgibacillus carmonensis sp. nov., Virgibacillus necropolis sp. nov. and Virgibacillus picturae sp. nov., three novel species isolated from deteriorated mural paintings, transfer of the species of the genus salibacillus to Virgibacillus, as Virgibacillus marismortui comb. nov. and Virgibacillus salexigens comb. nov., and emended description of the genus Virgibacillus.</title>
        <authorList>
            <person name="Heyrman J."/>
            <person name="Logan N.A."/>
            <person name="Busse H.J."/>
            <person name="Balcaen A."/>
            <person name="Lebbe L."/>
            <person name="Rodriguez-Diaz M."/>
            <person name="Swings J."/>
            <person name="De Vos P."/>
        </authorList>
    </citation>
    <scope>NUCLEOTIDE SEQUENCE [LARGE SCALE GENOMIC DNA]</scope>
    <source>
        <strain evidence="13 14">LMG 19488</strain>
    </source>
</reference>
<keyword evidence="3" id="KW-0677">Repeat</keyword>
<dbReference type="GO" id="GO:0015418">
    <property type="term" value="F:ABC-type quaternary ammonium compound transporting activity"/>
    <property type="evidence" value="ECO:0007669"/>
    <property type="project" value="UniProtKB-EC"/>
</dbReference>
<dbReference type="PANTHER" id="PTHR43117:SF4">
    <property type="entry name" value="OSMOPROTECTANT IMPORT ATP-BINDING PROTEIN OSMV"/>
    <property type="match status" value="1"/>
</dbReference>
<dbReference type="InterPro" id="IPR005892">
    <property type="entry name" value="Gly-betaine_transp_ATP-bd"/>
</dbReference>
<dbReference type="CDD" id="cd02205">
    <property type="entry name" value="CBS_pair_SF"/>
    <property type="match status" value="1"/>
</dbReference>
<evidence type="ECO:0000256" key="3">
    <source>
        <dbReference type="ARBA" id="ARBA00022737"/>
    </source>
</evidence>
<dbReference type="InterPro" id="IPR003439">
    <property type="entry name" value="ABC_transporter-like_ATP-bd"/>
</dbReference>
<dbReference type="SUPFAM" id="SSF54631">
    <property type="entry name" value="CBS-domain pair"/>
    <property type="match status" value="1"/>
</dbReference>
<dbReference type="InterPro" id="IPR027417">
    <property type="entry name" value="P-loop_NTPase"/>
</dbReference>
<dbReference type="SUPFAM" id="SSF52540">
    <property type="entry name" value="P-loop containing nucleoside triphosphate hydrolases"/>
    <property type="match status" value="1"/>
</dbReference>
<organism evidence="13 14">
    <name type="scientific">Virgibacillus necropolis</name>
    <dbReference type="NCBI Taxonomy" id="163877"/>
    <lineage>
        <taxon>Bacteria</taxon>
        <taxon>Bacillati</taxon>
        <taxon>Bacillota</taxon>
        <taxon>Bacilli</taxon>
        <taxon>Bacillales</taxon>
        <taxon>Bacillaceae</taxon>
        <taxon>Virgibacillus</taxon>
    </lineage>
</organism>
<dbReference type="PANTHER" id="PTHR43117">
    <property type="entry name" value="OSMOPROTECTANT IMPORT ATP-BINDING PROTEIN OSMV"/>
    <property type="match status" value="1"/>
</dbReference>
<evidence type="ECO:0000256" key="6">
    <source>
        <dbReference type="ARBA" id="ARBA00023122"/>
    </source>
</evidence>